<dbReference type="Proteomes" id="UP000063699">
    <property type="component" value="Chromosome"/>
</dbReference>
<dbReference type="KEGG" id="kphy:AOZ06_47075"/>
<name>A0A0N9IB81_9PSEU</name>
<reference evidence="1 2" key="1">
    <citation type="submission" date="2015-07" db="EMBL/GenBank/DDBJ databases">
        <title>Genome sequencing of Kibdelosporangium phytohabitans.</title>
        <authorList>
            <person name="Qin S."/>
            <person name="Xing K."/>
        </authorList>
    </citation>
    <scope>NUCLEOTIDE SEQUENCE [LARGE SCALE GENOMIC DNA]</scope>
    <source>
        <strain evidence="1 2">KLBMP1111</strain>
    </source>
</reference>
<organism evidence="1 2">
    <name type="scientific">Kibdelosporangium phytohabitans</name>
    <dbReference type="NCBI Taxonomy" id="860235"/>
    <lineage>
        <taxon>Bacteria</taxon>
        <taxon>Bacillati</taxon>
        <taxon>Actinomycetota</taxon>
        <taxon>Actinomycetes</taxon>
        <taxon>Pseudonocardiales</taxon>
        <taxon>Pseudonocardiaceae</taxon>
        <taxon>Kibdelosporangium</taxon>
    </lineage>
</organism>
<sequence length="81" mass="8647">MTAGGVPGLVPATLVPTFEFTNWLRQTHITVPGCSAIITLGGTRVLDYPGLWRGRLADRRLERRPGDPGILLAADAGHDSP</sequence>
<gene>
    <name evidence="1" type="ORF">AOZ06_47075</name>
</gene>
<dbReference type="EMBL" id="CP012752">
    <property type="protein sequence ID" value="ALG13428.1"/>
    <property type="molecule type" value="Genomic_DNA"/>
</dbReference>
<evidence type="ECO:0000313" key="1">
    <source>
        <dbReference type="EMBL" id="ALG13428.1"/>
    </source>
</evidence>
<dbReference type="RefSeq" id="WP_054295317.1">
    <property type="nucleotide sequence ID" value="NZ_CP012752.1"/>
</dbReference>
<dbReference type="STRING" id="860235.AOZ06_47075"/>
<proteinExistence type="predicted"/>
<dbReference type="AlphaFoldDB" id="A0A0N9IB81"/>
<protein>
    <submittedName>
        <fullName evidence="1">Uncharacterized protein</fullName>
    </submittedName>
</protein>
<evidence type="ECO:0000313" key="2">
    <source>
        <dbReference type="Proteomes" id="UP000063699"/>
    </source>
</evidence>
<accession>A0A0N9IB81</accession>
<keyword evidence="2" id="KW-1185">Reference proteome</keyword>